<comment type="caution">
    <text evidence="4">The sequence shown here is derived from an EMBL/GenBank/DDBJ whole genome shotgun (WGS) entry which is preliminary data.</text>
</comment>
<dbReference type="InterPro" id="IPR028082">
    <property type="entry name" value="Peripla_BP_I"/>
</dbReference>
<dbReference type="CDD" id="cd06268">
    <property type="entry name" value="PBP1_ABC_transporter_LIVBP-like"/>
    <property type="match status" value="1"/>
</dbReference>
<dbReference type="Proteomes" id="UP000284684">
    <property type="component" value="Unassembled WGS sequence"/>
</dbReference>
<feature type="domain" description="Leucine-binding protein" evidence="3">
    <location>
        <begin position="36"/>
        <end position="164"/>
    </location>
</feature>
<dbReference type="PANTHER" id="PTHR30483">
    <property type="entry name" value="LEUCINE-SPECIFIC-BINDING PROTEIN"/>
    <property type="match status" value="1"/>
</dbReference>
<name>A0A423GZV5_9PSED</name>
<dbReference type="Gene3D" id="3.40.50.2300">
    <property type="match status" value="2"/>
</dbReference>
<keyword evidence="2" id="KW-0732">Signal</keyword>
<proteinExistence type="inferred from homology"/>
<evidence type="ECO:0000256" key="1">
    <source>
        <dbReference type="ARBA" id="ARBA00010062"/>
    </source>
</evidence>
<organism evidence="4 5">
    <name type="scientific">Pseudomonas brassicacearum</name>
    <dbReference type="NCBI Taxonomy" id="930166"/>
    <lineage>
        <taxon>Bacteria</taxon>
        <taxon>Pseudomonadati</taxon>
        <taxon>Pseudomonadota</taxon>
        <taxon>Gammaproteobacteria</taxon>
        <taxon>Pseudomonadales</taxon>
        <taxon>Pseudomonadaceae</taxon>
        <taxon>Pseudomonas</taxon>
    </lineage>
</organism>
<dbReference type="Pfam" id="PF13458">
    <property type="entry name" value="Peripla_BP_6"/>
    <property type="match status" value="1"/>
</dbReference>
<dbReference type="EMBL" id="MOBI01000004">
    <property type="protein sequence ID" value="RON03896.1"/>
    <property type="molecule type" value="Genomic_DNA"/>
</dbReference>
<accession>A0A423GZV5</accession>
<dbReference type="InterPro" id="IPR051010">
    <property type="entry name" value="BCAA_transport"/>
</dbReference>
<dbReference type="AlphaFoldDB" id="A0A423GZV5"/>
<evidence type="ECO:0000313" key="5">
    <source>
        <dbReference type="Proteomes" id="UP000284684"/>
    </source>
</evidence>
<evidence type="ECO:0000256" key="2">
    <source>
        <dbReference type="ARBA" id="ARBA00022729"/>
    </source>
</evidence>
<reference evidence="4 5" key="1">
    <citation type="submission" date="2016-10" db="EMBL/GenBank/DDBJ databases">
        <title>Comparative genome analysis of multiple Pseudomonas spp. focuses on biocontrol and plant growth promoting traits.</title>
        <authorList>
            <person name="Tao X.-Y."/>
            <person name="Taylor C.G."/>
        </authorList>
    </citation>
    <scope>NUCLEOTIDE SEQUENCE [LARGE SCALE GENOMIC DNA]</scope>
    <source>
        <strain evidence="4 5">37D10</strain>
    </source>
</reference>
<evidence type="ECO:0000259" key="3">
    <source>
        <dbReference type="Pfam" id="PF13458"/>
    </source>
</evidence>
<dbReference type="RefSeq" id="WP_123581065.1">
    <property type="nucleotide sequence ID" value="NZ_MOBI01000004.1"/>
</dbReference>
<dbReference type="InterPro" id="IPR028081">
    <property type="entry name" value="Leu-bd"/>
</dbReference>
<sequence length="315" mass="34590">MKVAVSALFDPADTPHARTFMRALALARNTLPGLARVQWRFLDDGAHPVRAAEVARELIAWQANIVIGHFSSDAAMAAAPLYQAAGILLLTPAATLDSLTVEHPNVLRGCPSDRQLAVDLVRWLDARGWHRLYLDADPSAHGQALRSVITQTARQAGLQPVEDPEQAQVEVFSGRLRSSREYWRKRRDSGIQRPIMLTDDAASVHLGCADEDDRNTYVIGFDAATELTTGCAVLLEHKAWFGTGPQTYGLESLKLLYVLDALIAVPEHPGGWIKRLTPFTFQSPWGEVRFKDGECLGAHHRIWQLGPTGLGPPGD</sequence>
<evidence type="ECO:0000313" key="4">
    <source>
        <dbReference type="EMBL" id="RON03896.1"/>
    </source>
</evidence>
<dbReference type="SUPFAM" id="SSF53822">
    <property type="entry name" value="Periplasmic binding protein-like I"/>
    <property type="match status" value="1"/>
</dbReference>
<protein>
    <submittedName>
        <fullName evidence="4">ABC transporter</fullName>
    </submittedName>
</protein>
<comment type="similarity">
    <text evidence="1">Belongs to the leucine-binding protein family.</text>
</comment>
<gene>
    <name evidence="4" type="ORF">BK658_03315</name>
</gene>